<evidence type="ECO:0000256" key="1">
    <source>
        <dbReference type="SAM" id="MobiDB-lite"/>
    </source>
</evidence>
<proteinExistence type="predicted"/>
<comment type="caution">
    <text evidence="2">The sequence shown here is derived from an EMBL/GenBank/DDBJ whole genome shotgun (WGS) entry which is preliminary data.</text>
</comment>
<dbReference type="OrthoDB" id="2290774at2759"/>
<feature type="compositionally biased region" description="Acidic residues" evidence="1">
    <location>
        <begin position="221"/>
        <end position="240"/>
    </location>
</feature>
<sequence length="325" mass="36979">MAEFGPHVPVLLHVPCTKENPAPLVIIKRETTTSGLPPVVLVTGHWIEGKQPQIKDERRDRSQPLVVLDERIKNLQSFPAEFSTPAMYPLLMTDEPLRKLLSSIPVQSQSPPALPSSAQVPPPQPWMPTAYHPAYANVLPVLGPYLSAASHSTLPTVSIVPTTASAPLSVAPNTRRKPVEPPISRKIQRKQPQYVANNRSEPKRRVRFSELPPEKYTYEKESDEEGEADESDEYEYEDEEERFYDDSPYHYYENDDDMAIQTIRSAHAIRRPWSTGGMDIGHKPVQRRHSSHHPSPHFRIDRPSRYPPGWPAMSRARFHAYHTEV</sequence>
<protein>
    <submittedName>
        <fullName evidence="2">Uncharacterized protein</fullName>
    </submittedName>
</protein>
<reference evidence="2" key="1">
    <citation type="submission" date="2020-01" db="EMBL/GenBank/DDBJ databases">
        <title>Genome Sequencing of Three Apophysomyces-Like Fungal Strains Confirms a Novel Fungal Genus in the Mucoromycota with divergent Burkholderia-like Endosymbiotic Bacteria.</title>
        <authorList>
            <person name="Stajich J.E."/>
            <person name="Macias A.M."/>
            <person name="Carter-House D."/>
            <person name="Lovett B."/>
            <person name="Kasson L.R."/>
            <person name="Berry K."/>
            <person name="Grigoriev I."/>
            <person name="Chang Y."/>
            <person name="Spatafora J."/>
            <person name="Kasson M.T."/>
        </authorList>
    </citation>
    <scope>NUCLEOTIDE SEQUENCE</scope>
    <source>
        <strain evidence="2">NRRL A-21654</strain>
    </source>
</reference>
<feature type="region of interest" description="Disordered" evidence="1">
    <location>
        <begin position="168"/>
        <end position="240"/>
    </location>
</feature>
<dbReference type="EMBL" id="JABAYA010000186">
    <property type="protein sequence ID" value="KAF7722609.1"/>
    <property type="molecule type" value="Genomic_DNA"/>
</dbReference>
<gene>
    <name evidence="2" type="ORF">EC973_002922</name>
</gene>
<evidence type="ECO:0000313" key="3">
    <source>
        <dbReference type="Proteomes" id="UP000605846"/>
    </source>
</evidence>
<organism evidence="2 3">
    <name type="scientific">Apophysomyces ossiformis</name>
    <dbReference type="NCBI Taxonomy" id="679940"/>
    <lineage>
        <taxon>Eukaryota</taxon>
        <taxon>Fungi</taxon>
        <taxon>Fungi incertae sedis</taxon>
        <taxon>Mucoromycota</taxon>
        <taxon>Mucoromycotina</taxon>
        <taxon>Mucoromycetes</taxon>
        <taxon>Mucorales</taxon>
        <taxon>Mucorineae</taxon>
        <taxon>Mucoraceae</taxon>
        <taxon>Apophysomyces</taxon>
    </lineage>
</organism>
<evidence type="ECO:0000313" key="2">
    <source>
        <dbReference type="EMBL" id="KAF7722609.1"/>
    </source>
</evidence>
<dbReference type="AlphaFoldDB" id="A0A8H7BK05"/>
<keyword evidence="3" id="KW-1185">Reference proteome</keyword>
<accession>A0A8H7BK05</accession>
<feature type="compositionally biased region" description="Polar residues" evidence="1">
    <location>
        <begin position="190"/>
        <end position="199"/>
    </location>
</feature>
<dbReference type="Proteomes" id="UP000605846">
    <property type="component" value="Unassembled WGS sequence"/>
</dbReference>
<name>A0A8H7BK05_9FUNG</name>